<keyword evidence="1" id="KW-0812">Transmembrane</keyword>
<accession>A0ABY8EES3</accession>
<name>A0ABY8EES3_9FIRM</name>
<protein>
    <recommendedName>
        <fullName evidence="2">Membrane protein NfeD2 N-terminal transmembrane domain-containing protein</fullName>
    </recommendedName>
</protein>
<proteinExistence type="predicted"/>
<keyword evidence="1" id="KW-1133">Transmembrane helix</keyword>
<evidence type="ECO:0000259" key="2">
    <source>
        <dbReference type="Pfam" id="PF25842"/>
    </source>
</evidence>
<dbReference type="InterPro" id="IPR012340">
    <property type="entry name" value="NA-bd_OB-fold"/>
</dbReference>
<feature type="transmembrane region" description="Helical" evidence="1">
    <location>
        <begin position="12"/>
        <end position="33"/>
    </location>
</feature>
<sequence>MDLDFDADMDFGYLNIIPIKPAVIAIFITVFGGSGIVQTKWNQPSLYILSISFVIAFITSYLINKYIFCFLKNAENTSSESQKKLIGQYANVISAIVQDGFGQIKYSMNGNTYNSPAKHIEGKRVEANSKVVIVLIEKDVFYVDTI</sequence>
<dbReference type="Proteomes" id="UP001222800">
    <property type="component" value="Chromosome"/>
</dbReference>
<dbReference type="InterPro" id="IPR058653">
    <property type="entry name" value="NfeD2_TM"/>
</dbReference>
<dbReference type="Gene3D" id="2.40.50.140">
    <property type="entry name" value="Nucleic acid-binding proteins"/>
    <property type="match status" value="1"/>
</dbReference>
<evidence type="ECO:0000256" key="1">
    <source>
        <dbReference type="SAM" id="Phobius"/>
    </source>
</evidence>
<organism evidence="3 4">
    <name type="scientific">Tepidibacter hydrothermalis</name>
    <dbReference type="NCBI Taxonomy" id="3036126"/>
    <lineage>
        <taxon>Bacteria</taxon>
        <taxon>Bacillati</taxon>
        <taxon>Bacillota</taxon>
        <taxon>Clostridia</taxon>
        <taxon>Peptostreptococcales</taxon>
        <taxon>Peptostreptococcaceae</taxon>
        <taxon>Tepidibacter</taxon>
    </lineage>
</organism>
<dbReference type="RefSeq" id="WP_277733495.1">
    <property type="nucleotide sequence ID" value="NZ_CP120733.1"/>
</dbReference>
<keyword evidence="4" id="KW-1185">Reference proteome</keyword>
<feature type="transmembrane region" description="Helical" evidence="1">
    <location>
        <begin position="45"/>
        <end position="63"/>
    </location>
</feature>
<evidence type="ECO:0000313" key="4">
    <source>
        <dbReference type="Proteomes" id="UP001222800"/>
    </source>
</evidence>
<dbReference type="Pfam" id="PF25842">
    <property type="entry name" value="NfeD_TM"/>
    <property type="match status" value="1"/>
</dbReference>
<dbReference type="EMBL" id="CP120733">
    <property type="protein sequence ID" value="WFD11436.1"/>
    <property type="molecule type" value="Genomic_DNA"/>
</dbReference>
<keyword evidence="1" id="KW-0472">Membrane</keyword>
<reference evidence="3 4" key="1">
    <citation type="submission" date="2023-03" db="EMBL/GenBank/DDBJ databases">
        <title>Complete genome sequence of Tepidibacter sp. SWIR-1, isolated from a deep-sea hydrothermal vent.</title>
        <authorList>
            <person name="Li X."/>
        </authorList>
    </citation>
    <scope>NUCLEOTIDE SEQUENCE [LARGE SCALE GENOMIC DNA]</scope>
    <source>
        <strain evidence="3 4">SWIR-1</strain>
    </source>
</reference>
<gene>
    <name evidence="3" type="ORF">P4S50_05000</name>
</gene>
<evidence type="ECO:0000313" key="3">
    <source>
        <dbReference type="EMBL" id="WFD11436.1"/>
    </source>
</evidence>
<feature type="domain" description="Membrane protein NfeD2 N-terminal transmembrane" evidence="2">
    <location>
        <begin position="15"/>
        <end position="76"/>
    </location>
</feature>